<name>A0ACB6FZ93_9PLEO</name>
<protein>
    <submittedName>
        <fullName evidence="1">Uncharacterized protein</fullName>
    </submittedName>
</protein>
<evidence type="ECO:0000313" key="1">
    <source>
        <dbReference type="EMBL" id="KAB2109791.1"/>
    </source>
</evidence>
<organism evidence="1 2">
    <name type="scientific">Alternaria gaisen</name>
    <dbReference type="NCBI Taxonomy" id="167740"/>
    <lineage>
        <taxon>Eukaryota</taxon>
        <taxon>Fungi</taxon>
        <taxon>Dikarya</taxon>
        <taxon>Ascomycota</taxon>
        <taxon>Pezizomycotina</taxon>
        <taxon>Dothideomycetes</taxon>
        <taxon>Pleosporomycetidae</taxon>
        <taxon>Pleosporales</taxon>
        <taxon>Pleosporineae</taxon>
        <taxon>Pleosporaceae</taxon>
        <taxon>Alternaria</taxon>
        <taxon>Alternaria sect. Alternaria</taxon>
    </lineage>
</organism>
<proteinExistence type="predicted"/>
<comment type="caution">
    <text evidence="1">The sequence shown here is derived from an EMBL/GenBank/DDBJ whole genome shotgun (WGS) entry which is preliminary data.</text>
</comment>
<dbReference type="EMBL" id="PDWZ02000001">
    <property type="protein sequence ID" value="KAB2109791.1"/>
    <property type="molecule type" value="Genomic_DNA"/>
</dbReference>
<evidence type="ECO:0000313" key="2">
    <source>
        <dbReference type="Proteomes" id="UP000293547"/>
    </source>
</evidence>
<sequence>MCRDPYFLIILRFTDLKDVGLKMEWGTWIMEYPKDYRGDLDAWIAYWNADEWNGKFRKVMITIPTDCDRDEVAVVAAKFGKVEVLAQKLVGNAGNAIWGPFVLYFMEEDGNKNYKRSIVVDRKH</sequence>
<accession>A0ACB6FZ93</accession>
<reference evidence="1 2" key="1">
    <citation type="journal article" date="2019" name="bioRxiv">
        <title>Genomics, evolutionary history and diagnostics of the Alternaria alternata species group including apple and Asian pear pathotypes.</title>
        <authorList>
            <person name="Armitage A.D."/>
            <person name="Cockerton H.M."/>
            <person name="Sreenivasaprasad S."/>
            <person name="Woodhall J.W."/>
            <person name="Lane C.R."/>
            <person name="Harrison R.J."/>
            <person name="Clarkson J.P."/>
        </authorList>
    </citation>
    <scope>NUCLEOTIDE SEQUENCE [LARGE SCALE GENOMIC DNA]</scope>
    <source>
        <strain evidence="1 2">FERA 650</strain>
    </source>
</reference>
<gene>
    <name evidence="1" type="ORF">AG0111_0g1752</name>
</gene>
<dbReference type="Proteomes" id="UP000293547">
    <property type="component" value="Unassembled WGS sequence"/>
</dbReference>
<keyword evidence="2" id="KW-1185">Reference proteome</keyword>